<proteinExistence type="predicted"/>
<dbReference type="EMBL" id="QXFW01002501">
    <property type="protein sequence ID" value="KAE8977958.1"/>
    <property type="molecule type" value="Genomic_DNA"/>
</dbReference>
<feature type="region of interest" description="Disordered" evidence="1">
    <location>
        <begin position="102"/>
        <end position="121"/>
    </location>
</feature>
<feature type="compositionally biased region" description="Basic residues" evidence="1">
    <location>
        <begin position="47"/>
        <end position="59"/>
    </location>
</feature>
<accession>A0A6A3IC77</accession>
<evidence type="ECO:0000256" key="1">
    <source>
        <dbReference type="SAM" id="MobiDB-lite"/>
    </source>
</evidence>
<feature type="compositionally biased region" description="Basic and acidic residues" evidence="1">
    <location>
        <begin position="105"/>
        <end position="117"/>
    </location>
</feature>
<organism evidence="2 3">
    <name type="scientific">Phytophthora fragariae</name>
    <dbReference type="NCBI Taxonomy" id="53985"/>
    <lineage>
        <taxon>Eukaryota</taxon>
        <taxon>Sar</taxon>
        <taxon>Stramenopiles</taxon>
        <taxon>Oomycota</taxon>
        <taxon>Peronosporomycetes</taxon>
        <taxon>Peronosporales</taxon>
        <taxon>Peronosporaceae</taxon>
        <taxon>Phytophthora</taxon>
    </lineage>
</organism>
<comment type="caution">
    <text evidence="2">The sequence shown here is derived from an EMBL/GenBank/DDBJ whole genome shotgun (WGS) entry which is preliminary data.</text>
</comment>
<evidence type="ECO:0000313" key="3">
    <source>
        <dbReference type="Proteomes" id="UP000460718"/>
    </source>
</evidence>
<evidence type="ECO:0000313" key="2">
    <source>
        <dbReference type="EMBL" id="KAE8977958.1"/>
    </source>
</evidence>
<gene>
    <name evidence="2" type="ORF">PF011_g23441</name>
</gene>
<name>A0A6A3IC77_9STRA</name>
<protein>
    <submittedName>
        <fullName evidence="2">Uncharacterized protein</fullName>
    </submittedName>
</protein>
<reference evidence="2 3" key="1">
    <citation type="submission" date="2018-09" db="EMBL/GenBank/DDBJ databases">
        <title>Genomic investigation of the strawberry pathogen Phytophthora fragariae indicates pathogenicity is determined by transcriptional variation in three key races.</title>
        <authorList>
            <person name="Adams T.M."/>
            <person name="Armitage A.D."/>
            <person name="Sobczyk M.K."/>
            <person name="Bates H.J."/>
            <person name="Dunwell J.M."/>
            <person name="Nellist C.F."/>
            <person name="Harrison R.J."/>
        </authorList>
    </citation>
    <scope>NUCLEOTIDE SEQUENCE [LARGE SCALE GENOMIC DNA]</scope>
    <source>
        <strain evidence="2 3">SCRP245</strain>
    </source>
</reference>
<sequence length="148" mass="16456">MEQLALAAVTVNVWALEAGSTALIVGNVIANGVGETPTPRLYVSPRHTPHPIHGGRQKRRYGDRSVHLQRIHGAHRTPREGEHGHGTGTHRVFSWSSRTQVDWTSDGRGHHTTDRPAQRQLRGCRSSSTWFFLPRVDPLSSAGRYETV</sequence>
<feature type="region of interest" description="Disordered" evidence="1">
    <location>
        <begin position="40"/>
        <end position="64"/>
    </location>
</feature>
<dbReference type="AlphaFoldDB" id="A0A6A3IC77"/>
<dbReference type="Proteomes" id="UP000460718">
    <property type="component" value="Unassembled WGS sequence"/>
</dbReference>